<feature type="compositionally biased region" description="Basic and acidic residues" evidence="1">
    <location>
        <begin position="70"/>
        <end position="105"/>
    </location>
</feature>
<evidence type="ECO:0000313" key="4">
    <source>
        <dbReference type="Proteomes" id="UP000003560"/>
    </source>
</evidence>
<name>B6G8G8_9ACTN</name>
<proteinExistence type="predicted"/>
<dbReference type="HOGENOM" id="CLU_057475_0_0_11"/>
<accession>B6G8G8</accession>
<keyword evidence="2" id="KW-0812">Transmembrane</keyword>
<gene>
    <name evidence="3" type="ORF">COLSTE_00346</name>
</gene>
<dbReference type="InterPro" id="IPR027304">
    <property type="entry name" value="Trigger_fact/SurA_dom_sf"/>
</dbReference>
<dbReference type="SUPFAM" id="SSF109998">
    <property type="entry name" value="Triger factor/SurA peptide-binding domain-like"/>
    <property type="match status" value="1"/>
</dbReference>
<dbReference type="EMBL" id="ABXJ01000018">
    <property type="protein sequence ID" value="EEA91432.1"/>
    <property type="molecule type" value="Genomic_DNA"/>
</dbReference>
<protein>
    <submittedName>
        <fullName evidence="3">Uncharacterized protein</fullName>
    </submittedName>
</protein>
<feature type="compositionally biased region" description="Basic and acidic residues" evidence="1">
    <location>
        <begin position="54"/>
        <end position="63"/>
    </location>
</feature>
<comment type="caution">
    <text evidence="3">The sequence shown here is derived from an EMBL/GenBank/DDBJ whole genome shotgun (WGS) entry which is preliminary data.</text>
</comment>
<feature type="transmembrane region" description="Helical" evidence="2">
    <location>
        <begin position="123"/>
        <end position="142"/>
    </location>
</feature>
<keyword evidence="4" id="KW-1185">Reference proteome</keyword>
<dbReference type="Proteomes" id="UP000003560">
    <property type="component" value="Unassembled WGS sequence"/>
</dbReference>
<evidence type="ECO:0000256" key="1">
    <source>
        <dbReference type="SAM" id="MobiDB-lite"/>
    </source>
</evidence>
<keyword evidence="2" id="KW-1133">Transmembrane helix</keyword>
<organism evidence="3 4">
    <name type="scientific">Collinsella stercoris DSM 13279</name>
    <dbReference type="NCBI Taxonomy" id="445975"/>
    <lineage>
        <taxon>Bacteria</taxon>
        <taxon>Bacillati</taxon>
        <taxon>Actinomycetota</taxon>
        <taxon>Coriobacteriia</taxon>
        <taxon>Coriobacteriales</taxon>
        <taxon>Coriobacteriaceae</taxon>
        <taxon>Collinsella</taxon>
    </lineage>
</organism>
<dbReference type="AlphaFoldDB" id="B6G8G8"/>
<keyword evidence="2" id="KW-0472">Membrane</keyword>
<evidence type="ECO:0000256" key="2">
    <source>
        <dbReference type="SAM" id="Phobius"/>
    </source>
</evidence>
<feature type="region of interest" description="Disordered" evidence="1">
    <location>
        <begin position="1"/>
        <end position="116"/>
    </location>
</feature>
<dbReference type="RefSeq" id="WP_006720009.1">
    <property type="nucleotide sequence ID" value="NZ_CP085935.1"/>
</dbReference>
<sequence length="390" mass="41715">MGLIMKKDDSEDNEYIDGIEVIGRGEGPNGDPEDDIEMEVHEGLTAEDISGKTAARDADRETEADPELLEGVRKPAGRSDEAAGADRDARSDADADKGPVRDHSADSPIAPSRPAASGNRHKMYIAIAVIAVIVAAVLGYVLGSGGLGSKGLDSSMITEEQLDTTVATWTKDGKTNTISARQAIESKYSLDSVKGDDDTYPAPSAEMIVAYARNQILLAEAEKQGITVDDDELATAAEETLGTSDFEVIADQYQVSEDQAKDIVREQVIIQKFYQTVVKDAPKMPEAPAEPENGDKNATSSEYAAYIIDLAGDEWDEEAGTWASEDGAYASALAGETFTADSASYVQAQKAYAVAYQEYATKAADANKDWTAYVNELFAKADLTVYGLYA</sequence>
<dbReference type="Gene3D" id="1.10.4030.10">
    <property type="entry name" value="Porin chaperone SurA, peptide-binding domain"/>
    <property type="match status" value="1"/>
</dbReference>
<dbReference type="STRING" id="445975.COLSTE_00346"/>
<reference evidence="3 4" key="2">
    <citation type="submission" date="2008-10" db="EMBL/GenBank/DDBJ databases">
        <authorList>
            <person name="Fulton L."/>
            <person name="Clifton S."/>
            <person name="Fulton B."/>
            <person name="Xu J."/>
            <person name="Minx P."/>
            <person name="Pepin K.H."/>
            <person name="Johnson M."/>
            <person name="Thiruvilangam P."/>
            <person name="Bhonagiri V."/>
            <person name="Nash W.E."/>
            <person name="Mardis E.R."/>
            <person name="Wilson R.K."/>
        </authorList>
    </citation>
    <scope>NUCLEOTIDE SEQUENCE [LARGE SCALE GENOMIC DNA]</scope>
    <source>
        <strain evidence="3 4">DSM 13279</strain>
    </source>
</reference>
<dbReference type="OrthoDB" id="3181975at2"/>
<reference evidence="3 4" key="1">
    <citation type="submission" date="2008-10" db="EMBL/GenBank/DDBJ databases">
        <title>Draft genome sequence of Collinsella stercoris (DSM 13279).</title>
        <authorList>
            <person name="Sudarsanam P."/>
            <person name="Ley R."/>
            <person name="Guruge J."/>
            <person name="Turnbaugh P.J."/>
            <person name="Mahowald M."/>
            <person name="Liep D."/>
            <person name="Gordon J."/>
        </authorList>
    </citation>
    <scope>NUCLEOTIDE SEQUENCE [LARGE SCALE GENOMIC DNA]</scope>
    <source>
        <strain evidence="3 4">DSM 13279</strain>
    </source>
</reference>
<dbReference type="eggNOG" id="ENOG5033TAF">
    <property type="taxonomic scope" value="Bacteria"/>
</dbReference>
<dbReference type="GeneID" id="98002695"/>
<evidence type="ECO:0000313" key="3">
    <source>
        <dbReference type="EMBL" id="EEA91432.1"/>
    </source>
</evidence>